<protein>
    <submittedName>
        <fullName evidence="3">E3 CR1-beta CD5</fullName>
    </submittedName>
</protein>
<dbReference type="InterPro" id="IPR036179">
    <property type="entry name" value="Ig-like_dom_sf"/>
</dbReference>
<keyword evidence="1" id="KW-0812">Transmembrane</keyword>
<dbReference type="EMBL" id="KC693022">
    <property type="protein sequence ID" value="AGK27147.1"/>
    <property type="molecule type" value="Genomic_DNA"/>
</dbReference>
<dbReference type="OrthoDB" id="11150at10239"/>
<evidence type="ECO:0000313" key="3">
    <source>
        <dbReference type="EMBL" id="AGK27147.1"/>
    </source>
</evidence>
<evidence type="ECO:0000313" key="4">
    <source>
        <dbReference type="EMBL" id="AGK27219.1"/>
    </source>
</evidence>
<dbReference type="SMART" id="SM00409">
    <property type="entry name" value="IG"/>
    <property type="match status" value="1"/>
</dbReference>
<organism evidence="3 5">
    <name type="scientific">Simian mastadenovirus C</name>
    <dbReference type="NCBI Taxonomy" id="1962300"/>
    <lineage>
        <taxon>Viruses</taxon>
        <taxon>Varidnaviria</taxon>
        <taxon>Bamfordvirae</taxon>
        <taxon>Preplasmiviricota</taxon>
        <taxon>Polisuviricotina</taxon>
        <taxon>Pharingeaviricetes</taxon>
        <taxon>Rowavirales</taxon>
        <taxon>Adenoviridae</taxon>
        <taxon>Mastadenovirus</taxon>
        <taxon>Mastadenovirus cynocephali</taxon>
    </lineage>
</organism>
<dbReference type="Proteomes" id="UP000120020">
    <property type="component" value="Segment"/>
</dbReference>
<keyword evidence="1" id="KW-0472">Membrane</keyword>
<dbReference type="InterPro" id="IPR013783">
    <property type="entry name" value="Ig-like_fold"/>
</dbReference>
<evidence type="ECO:0000259" key="2">
    <source>
        <dbReference type="SMART" id="SM00409"/>
    </source>
</evidence>
<evidence type="ECO:0000313" key="5">
    <source>
        <dbReference type="Proteomes" id="UP000120020"/>
    </source>
</evidence>
<evidence type="ECO:0000313" key="6">
    <source>
        <dbReference type="Proteomes" id="UP000142830"/>
    </source>
</evidence>
<dbReference type="EMBL" id="KC693024">
    <property type="protein sequence ID" value="AGK27219.1"/>
    <property type="molecule type" value="Genomic_DNA"/>
</dbReference>
<keyword evidence="1" id="KW-1133">Transmembrane helix</keyword>
<feature type="domain" description="Immunoglobulin" evidence="2">
    <location>
        <begin position="40"/>
        <end position="152"/>
    </location>
</feature>
<dbReference type="SUPFAM" id="SSF48726">
    <property type="entry name" value="Immunoglobulin"/>
    <property type="match status" value="1"/>
</dbReference>
<proteinExistence type="predicted"/>
<feature type="transmembrane region" description="Helical" evidence="1">
    <location>
        <begin position="249"/>
        <end position="271"/>
    </location>
</feature>
<reference evidence="5 6" key="1">
    <citation type="journal article" date="2013" name="MBio">
        <title>A novel adenovirus species associated with an acute respiratory outbreak in a baboon colony and evidence of coincident human infection.</title>
        <authorList>
            <person name="Chiu C.Y."/>
            <person name="Yagi S."/>
            <person name="Lu X."/>
            <person name="Yu G."/>
            <person name="Chen E.C."/>
            <person name="Liu M."/>
            <person name="Dick E.J.Jr."/>
            <person name="Carey K.D."/>
            <person name="Erdman D.D."/>
            <person name="Leland M.M."/>
            <person name="Patterson J.L."/>
        </authorList>
    </citation>
    <scope>NUCLEOTIDE SEQUENCE [LARGE SCALE GENOMIC DNA]</scope>
    <source>
        <strain evidence="3">BaAdV-2</strain>
        <strain evidence="4">BaAdV-4</strain>
    </source>
</reference>
<evidence type="ECO:0000256" key="1">
    <source>
        <dbReference type="SAM" id="Phobius"/>
    </source>
</evidence>
<sequence length="290" mass="33129">MMLTVLTTLLLPAVICIRPPEPPPAHGINTKSLPNSLQNPSRVYAKVGQNLTLESRYSSHSNSMPHVVWYLEVFNDDTIFPSSVVPPIFSGIKLCEITEQNYQTFNHAPKEFNCINKSLNLFNLKPSDSGLYNVKVYKDDIEHNTYFRLSVIRFAQPQCTINSSYLTESYCLISIDCFHLEYPAIVEFNGSRSNFHYYVLSKGGKNLADYYTVTYDYHGLKQTFKVEYPFNDICNDIISLETLADFTPVFIVTIVMSVITIVVSLLFCCFYKPKSKSNFQQVKLKTIQLV</sequence>
<accession>M9Z4K1</accession>
<name>M9Z4K1_9ADEN</name>
<dbReference type="Gene3D" id="2.60.40.10">
    <property type="entry name" value="Immunoglobulins"/>
    <property type="match status" value="1"/>
</dbReference>
<dbReference type="InterPro" id="IPR003599">
    <property type="entry name" value="Ig_sub"/>
</dbReference>
<dbReference type="Proteomes" id="UP000142830">
    <property type="component" value="Segment"/>
</dbReference>